<dbReference type="NCBIfam" id="TIGR01383">
    <property type="entry name" value="not_thiJ"/>
    <property type="match status" value="1"/>
</dbReference>
<dbReference type="STRING" id="1120920.SAMN03080599_01255"/>
<reference evidence="2 3" key="1">
    <citation type="submission" date="2016-10" db="EMBL/GenBank/DDBJ databases">
        <authorList>
            <person name="de Groot N.N."/>
        </authorList>
    </citation>
    <scope>NUCLEOTIDE SEQUENCE [LARGE SCALE GENOMIC DNA]</scope>
    <source>
        <strain evidence="2 3">DSM 2784</strain>
    </source>
</reference>
<dbReference type="InterPro" id="IPR050325">
    <property type="entry name" value="Prot/Nucl_acid_deglycase"/>
</dbReference>
<dbReference type="PANTHER" id="PTHR48094:SF12">
    <property type="entry name" value="PARKINSON DISEASE PROTEIN 7 HOMOLOG"/>
    <property type="match status" value="1"/>
</dbReference>
<sequence>MVYVLLAEGFEEIEAISVIDILRRGGVEVVTVSIGTSLFVHGAHHIKVEADTVIKEIELDAGVKAVVLPGGMPGTTHLDESKDVDRLLHEAVKKELLVAAVCAAPLVLGKRGFLKGKRATCYPGFEDYLKGAVLSENRVEHDGRFITSRGAGTAAYFAFEILKVLKNEAIAEKVRTSMIYGD</sequence>
<feature type="domain" description="DJ-1/PfpI" evidence="1">
    <location>
        <begin position="2"/>
        <end position="163"/>
    </location>
</feature>
<dbReference type="GO" id="GO:0005737">
    <property type="term" value="C:cytoplasm"/>
    <property type="evidence" value="ECO:0007669"/>
    <property type="project" value="TreeGrafter"/>
</dbReference>
<organism evidence="2 3">
    <name type="scientific">Acidaminobacter hydrogenoformans DSM 2784</name>
    <dbReference type="NCBI Taxonomy" id="1120920"/>
    <lineage>
        <taxon>Bacteria</taxon>
        <taxon>Bacillati</taxon>
        <taxon>Bacillota</taxon>
        <taxon>Clostridia</taxon>
        <taxon>Peptostreptococcales</taxon>
        <taxon>Acidaminobacteraceae</taxon>
        <taxon>Acidaminobacter</taxon>
    </lineage>
</organism>
<dbReference type="InterPro" id="IPR002818">
    <property type="entry name" value="DJ-1/PfpI"/>
</dbReference>
<proteinExistence type="predicted"/>
<name>A0A1G5RWJ1_9FIRM</name>
<dbReference type="Pfam" id="PF01965">
    <property type="entry name" value="DJ-1_PfpI"/>
    <property type="match status" value="1"/>
</dbReference>
<dbReference type="RefSeq" id="WP_242870816.1">
    <property type="nucleotide sequence ID" value="NZ_FMWL01000004.1"/>
</dbReference>
<dbReference type="AlphaFoldDB" id="A0A1G5RWJ1"/>
<dbReference type="Gene3D" id="3.40.50.880">
    <property type="match status" value="1"/>
</dbReference>
<dbReference type="InterPro" id="IPR006287">
    <property type="entry name" value="DJ-1"/>
</dbReference>
<accession>A0A1G5RWJ1</accession>
<keyword evidence="3" id="KW-1185">Reference proteome</keyword>
<dbReference type="Proteomes" id="UP000199208">
    <property type="component" value="Unassembled WGS sequence"/>
</dbReference>
<protein>
    <submittedName>
        <fullName evidence="2">4-methyl-5(B-hydroxyethyl)-thiazole monophosphate biosynthesis</fullName>
    </submittedName>
</protein>
<evidence type="ECO:0000313" key="2">
    <source>
        <dbReference type="EMBL" id="SCZ78416.1"/>
    </source>
</evidence>
<dbReference type="CDD" id="cd03135">
    <property type="entry name" value="GATase1_DJ-1"/>
    <property type="match status" value="1"/>
</dbReference>
<dbReference type="SUPFAM" id="SSF52317">
    <property type="entry name" value="Class I glutamine amidotransferase-like"/>
    <property type="match status" value="1"/>
</dbReference>
<evidence type="ECO:0000259" key="1">
    <source>
        <dbReference type="Pfam" id="PF01965"/>
    </source>
</evidence>
<dbReference type="EMBL" id="FMWL01000004">
    <property type="protein sequence ID" value="SCZ78416.1"/>
    <property type="molecule type" value="Genomic_DNA"/>
</dbReference>
<evidence type="ECO:0000313" key="3">
    <source>
        <dbReference type="Proteomes" id="UP000199208"/>
    </source>
</evidence>
<gene>
    <name evidence="2" type="ORF">SAMN03080599_01255</name>
</gene>
<dbReference type="InterPro" id="IPR029062">
    <property type="entry name" value="Class_I_gatase-like"/>
</dbReference>
<dbReference type="PANTHER" id="PTHR48094">
    <property type="entry name" value="PROTEIN/NUCLEIC ACID DEGLYCASE DJ-1-RELATED"/>
    <property type="match status" value="1"/>
</dbReference>